<proteinExistence type="predicted"/>
<evidence type="ECO:0000313" key="1">
    <source>
        <dbReference type="EMBL" id="KAI9551521.1"/>
    </source>
</evidence>
<organism evidence="1 2">
    <name type="scientific">Daphnia sinensis</name>
    <dbReference type="NCBI Taxonomy" id="1820382"/>
    <lineage>
        <taxon>Eukaryota</taxon>
        <taxon>Metazoa</taxon>
        <taxon>Ecdysozoa</taxon>
        <taxon>Arthropoda</taxon>
        <taxon>Crustacea</taxon>
        <taxon>Branchiopoda</taxon>
        <taxon>Diplostraca</taxon>
        <taxon>Cladocera</taxon>
        <taxon>Anomopoda</taxon>
        <taxon>Daphniidae</taxon>
        <taxon>Daphnia</taxon>
        <taxon>Daphnia similis group</taxon>
    </lineage>
</organism>
<comment type="caution">
    <text evidence="1">The sequence shown here is derived from an EMBL/GenBank/DDBJ whole genome shotgun (WGS) entry which is preliminary data.</text>
</comment>
<dbReference type="AlphaFoldDB" id="A0AAD5PL31"/>
<name>A0AAD5PL31_9CRUS</name>
<accession>A0AAD5PL31</accession>
<sequence length="116" mass="13176">MTAGPLDGLDSTRVAYRSLQSGRDSLVHGARDLAIAHVIHVKPTADRKGKKDKCLAKQTDESMSLCLFSEEGRGKKEGLDKMKRCQQPPCPVRLRLYMFYHFCLLREVYQEADSLY</sequence>
<reference evidence="1 2" key="1">
    <citation type="submission" date="2022-05" db="EMBL/GenBank/DDBJ databases">
        <title>A multi-omics perspective on studying reproductive biology in Daphnia sinensis.</title>
        <authorList>
            <person name="Jia J."/>
        </authorList>
    </citation>
    <scope>NUCLEOTIDE SEQUENCE [LARGE SCALE GENOMIC DNA]</scope>
    <source>
        <strain evidence="1 2">WSL</strain>
    </source>
</reference>
<keyword evidence="2" id="KW-1185">Reference proteome</keyword>
<evidence type="ECO:0000313" key="2">
    <source>
        <dbReference type="Proteomes" id="UP000820818"/>
    </source>
</evidence>
<dbReference type="Proteomes" id="UP000820818">
    <property type="component" value="Linkage Group LG10"/>
</dbReference>
<dbReference type="EMBL" id="WJBH02000010">
    <property type="protein sequence ID" value="KAI9551521.1"/>
    <property type="molecule type" value="Genomic_DNA"/>
</dbReference>
<gene>
    <name evidence="1" type="ORF">GHT06_021854</name>
</gene>
<protein>
    <submittedName>
        <fullName evidence="1">Uncharacterized protein</fullName>
    </submittedName>
</protein>